<name>X1GC03_9ZZZZ</name>
<organism evidence="1">
    <name type="scientific">marine sediment metagenome</name>
    <dbReference type="NCBI Taxonomy" id="412755"/>
    <lineage>
        <taxon>unclassified sequences</taxon>
        <taxon>metagenomes</taxon>
        <taxon>ecological metagenomes</taxon>
    </lineage>
</organism>
<dbReference type="AlphaFoldDB" id="X1GC03"/>
<dbReference type="CDD" id="cd15482">
    <property type="entry name" value="Sialidase_non-viral"/>
    <property type="match status" value="1"/>
</dbReference>
<accession>X1GC03</accession>
<dbReference type="InterPro" id="IPR015943">
    <property type="entry name" value="WD40/YVTN_repeat-like_dom_sf"/>
</dbReference>
<evidence type="ECO:0008006" key="2">
    <source>
        <dbReference type="Google" id="ProtNLM"/>
    </source>
</evidence>
<dbReference type="SUPFAM" id="SSF110296">
    <property type="entry name" value="Oligoxyloglucan reducing end-specific cellobiohydrolase"/>
    <property type="match status" value="1"/>
</dbReference>
<dbReference type="EMBL" id="BARU01005860">
    <property type="protein sequence ID" value="GAH42360.1"/>
    <property type="molecule type" value="Genomic_DNA"/>
</dbReference>
<proteinExistence type="predicted"/>
<sequence>MFGTDVSDLAVASNNTTIYATDRARDKLYRSTNAGVTWSTVTVIENWSNIKIDAEHVAVAPDDPNFIAVSGNSTYVFVSDDAGANWDSLGDVNSTTGIDSIRDISLSAATGGNHFVAVAGEDGGVAEVSYYEIGAVGAVWTEASAKTGFA</sequence>
<gene>
    <name evidence="1" type="ORF">S03H2_11481</name>
</gene>
<protein>
    <recommendedName>
        <fullName evidence="2">Sortilin N-terminal domain-containing protein</fullName>
    </recommendedName>
</protein>
<comment type="caution">
    <text evidence="1">The sequence shown here is derived from an EMBL/GenBank/DDBJ whole genome shotgun (WGS) entry which is preliminary data.</text>
</comment>
<dbReference type="Gene3D" id="2.130.10.10">
    <property type="entry name" value="YVTN repeat-like/Quinoprotein amine dehydrogenase"/>
    <property type="match status" value="1"/>
</dbReference>
<feature type="non-terminal residue" evidence="1">
    <location>
        <position position="150"/>
    </location>
</feature>
<evidence type="ECO:0000313" key="1">
    <source>
        <dbReference type="EMBL" id="GAH42360.1"/>
    </source>
</evidence>
<reference evidence="1" key="1">
    <citation type="journal article" date="2014" name="Front. Microbiol.">
        <title>High frequency of phylogenetically diverse reductive dehalogenase-homologous genes in deep subseafloor sedimentary metagenomes.</title>
        <authorList>
            <person name="Kawai M."/>
            <person name="Futagami T."/>
            <person name="Toyoda A."/>
            <person name="Takaki Y."/>
            <person name="Nishi S."/>
            <person name="Hori S."/>
            <person name="Arai W."/>
            <person name="Tsubouchi T."/>
            <person name="Morono Y."/>
            <person name="Uchiyama I."/>
            <person name="Ito T."/>
            <person name="Fujiyama A."/>
            <person name="Inagaki F."/>
            <person name="Takami H."/>
        </authorList>
    </citation>
    <scope>NUCLEOTIDE SEQUENCE</scope>
    <source>
        <strain evidence="1">Expedition CK06-06</strain>
    </source>
</reference>